<dbReference type="AlphaFoldDB" id="A0ABD3JE14"/>
<feature type="compositionally biased region" description="Basic and acidic residues" evidence="1">
    <location>
        <begin position="80"/>
        <end position="97"/>
    </location>
</feature>
<gene>
    <name evidence="2" type="ORF">ACJRO7_030573</name>
</gene>
<name>A0ABD3JE14_EUCGL</name>
<sequence length="143" mass="15521">MGRPICSVHPRTVPRVLPAVGSGSIPARRVSCFSQASPVLYSFPSRPFARRKKNLHRHLVPDFSRSAAPPSSRSAAAADRAADERSRSPEKKPRPVEESSASSGRREAGAAARCVEPVAVEGCQVKVELLSLCKNLPFKLYCR</sequence>
<evidence type="ECO:0000313" key="3">
    <source>
        <dbReference type="Proteomes" id="UP001634007"/>
    </source>
</evidence>
<dbReference type="Proteomes" id="UP001634007">
    <property type="component" value="Unassembled WGS sequence"/>
</dbReference>
<reference evidence="2 3" key="1">
    <citation type="submission" date="2024-11" db="EMBL/GenBank/DDBJ databases">
        <title>Chromosome-level genome assembly of Eucalyptus globulus Labill. provides insights into its genome evolution.</title>
        <authorList>
            <person name="Li X."/>
        </authorList>
    </citation>
    <scope>NUCLEOTIDE SEQUENCE [LARGE SCALE GENOMIC DNA]</scope>
    <source>
        <strain evidence="2">CL2024</strain>
        <tissue evidence="2">Fresh tender leaves</tissue>
    </source>
</reference>
<evidence type="ECO:0000256" key="1">
    <source>
        <dbReference type="SAM" id="MobiDB-lite"/>
    </source>
</evidence>
<feature type="region of interest" description="Disordered" evidence="1">
    <location>
        <begin position="59"/>
        <end position="109"/>
    </location>
</feature>
<protein>
    <submittedName>
        <fullName evidence="2">Uncharacterized protein</fullName>
    </submittedName>
</protein>
<keyword evidence="3" id="KW-1185">Reference proteome</keyword>
<organism evidence="2 3">
    <name type="scientific">Eucalyptus globulus</name>
    <name type="common">Tasmanian blue gum</name>
    <dbReference type="NCBI Taxonomy" id="34317"/>
    <lineage>
        <taxon>Eukaryota</taxon>
        <taxon>Viridiplantae</taxon>
        <taxon>Streptophyta</taxon>
        <taxon>Embryophyta</taxon>
        <taxon>Tracheophyta</taxon>
        <taxon>Spermatophyta</taxon>
        <taxon>Magnoliopsida</taxon>
        <taxon>eudicotyledons</taxon>
        <taxon>Gunneridae</taxon>
        <taxon>Pentapetalae</taxon>
        <taxon>rosids</taxon>
        <taxon>malvids</taxon>
        <taxon>Myrtales</taxon>
        <taxon>Myrtaceae</taxon>
        <taxon>Myrtoideae</taxon>
        <taxon>Eucalypteae</taxon>
        <taxon>Eucalyptus</taxon>
    </lineage>
</organism>
<accession>A0ABD3JE14</accession>
<feature type="compositionally biased region" description="Low complexity" evidence="1">
    <location>
        <begin position="98"/>
        <end position="109"/>
    </location>
</feature>
<comment type="caution">
    <text evidence="2">The sequence shown here is derived from an EMBL/GenBank/DDBJ whole genome shotgun (WGS) entry which is preliminary data.</text>
</comment>
<feature type="compositionally biased region" description="Low complexity" evidence="1">
    <location>
        <begin position="64"/>
        <end position="79"/>
    </location>
</feature>
<dbReference type="EMBL" id="JBJKBG010000008">
    <property type="protein sequence ID" value="KAL3725567.1"/>
    <property type="molecule type" value="Genomic_DNA"/>
</dbReference>
<proteinExistence type="predicted"/>
<evidence type="ECO:0000313" key="2">
    <source>
        <dbReference type="EMBL" id="KAL3725567.1"/>
    </source>
</evidence>